<dbReference type="OrthoDB" id="3169575at2"/>
<feature type="transmembrane region" description="Helical" evidence="1">
    <location>
        <begin position="50"/>
        <end position="68"/>
    </location>
</feature>
<reference evidence="2 3" key="1">
    <citation type="submission" date="2017-09" db="EMBL/GenBank/DDBJ databases">
        <title>Bacterial strain isolated from the female urinary microbiota.</title>
        <authorList>
            <person name="Thomas-White K."/>
            <person name="Kumar N."/>
            <person name="Forster S."/>
            <person name="Putonti C."/>
            <person name="Lawley T."/>
            <person name="Wolfe A.J."/>
        </authorList>
    </citation>
    <scope>NUCLEOTIDE SEQUENCE [LARGE SCALE GENOMIC DNA]</scope>
    <source>
        <strain evidence="2 3">UMB0852</strain>
    </source>
</reference>
<name>A0A2N6SNI3_9LACT</name>
<gene>
    <name evidence="2" type="ORF">CJ205_03385</name>
</gene>
<dbReference type="AlphaFoldDB" id="A0A2N6SNI3"/>
<comment type="caution">
    <text evidence="2">The sequence shown here is derived from an EMBL/GenBank/DDBJ whole genome shotgun (WGS) entry which is preliminary data.</text>
</comment>
<sequence length="544" mass="62344">MKDVTHSIKNNRLFKRTKKSRLVLYIIWLIIMLVYYYIMLPPIHYASLEFWSFALIGLVGLILFESIADGMDEVKYDVIIRSKKYRRLLMIPLAVLVIGGLSYSILSPVFFSKQYSQMIQVTQKDFQKDFKESNVHEIPLIDRDTAQRLGDRKLGALTDLVSQFVAASDYTQINISSQPYRVTPLEYAGFFKWVNNFRTGLPHYLKVDMVSGDVTVETPKEPIKYSYSDKFFRYVPRKLRFNYPFYIFGEPSFEVDDEGNPYYIATTYTRNFFIREPEANGVVVLNAMTGETQLYSLDEIPTWIDRVHSAPLIMHQLEMRGKYINGFWNALFAKRGVTEPTQGYNYLPLEDDIYLYTGITSVVSDESNIGFVLVNMRTKEATIYPVTAAEEFSAMRSAEGSVQEKGYEATFPLLLNINGQPMYILSLKDSAGLIKAFALIDVQNYQKVWIDTSVDRLIQQYSDALGTQLDDIEELPSEAIKGKIQSIQATVVDGDTVYYFMVDGKIYKANIKLNDQLPFVKEGTIVKFDAVSNGAVQTFEVEED</sequence>
<feature type="transmembrane region" description="Helical" evidence="1">
    <location>
        <begin position="21"/>
        <end position="38"/>
    </location>
</feature>
<proteinExistence type="predicted"/>
<dbReference type="STRING" id="84521.SAMN04487994_101620"/>
<organism evidence="2 3">
    <name type="scientific">Dolosicoccus paucivorans</name>
    <dbReference type="NCBI Taxonomy" id="84521"/>
    <lineage>
        <taxon>Bacteria</taxon>
        <taxon>Bacillati</taxon>
        <taxon>Bacillota</taxon>
        <taxon>Bacilli</taxon>
        <taxon>Lactobacillales</taxon>
        <taxon>Aerococcaceae</taxon>
        <taxon>Dolosicoccus</taxon>
    </lineage>
</organism>
<evidence type="ECO:0000256" key="1">
    <source>
        <dbReference type="SAM" id="Phobius"/>
    </source>
</evidence>
<accession>A0A2N6SNI3</accession>
<evidence type="ECO:0000313" key="2">
    <source>
        <dbReference type="EMBL" id="PMC58637.1"/>
    </source>
</evidence>
<feature type="transmembrane region" description="Helical" evidence="1">
    <location>
        <begin position="88"/>
        <end position="111"/>
    </location>
</feature>
<keyword evidence="3" id="KW-1185">Reference proteome</keyword>
<evidence type="ECO:0000313" key="3">
    <source>
        <dbReference type="Proteomes" id="UP000235682"/>
    </source>
</evidence>
<protein>
    <recommendedName>
        <fullName evidence="4">CvpA family protein</fullName>
    </recommendedName>
</protein>
<dbReference type="Proteomes" id="UP000235682">
    <property type="component" value="Unassembled WGS sequence"/>
</dbReference>
<dbReference type="RefSeq" id="WP_102228049.1">
    <property type="nucleotide sequence ID" value="NZ_PNFY01000037.1"/>
</dbReference>
<keyword evidence="1" id="KW-0472">Membrane</keyword>
<keyword evidence="1" id="KW-0812">Transmembrane</keyword>
<evidence type="ECO:0008006" key="4">
    <source>
        <dbReference type="Google" id="ProtNLM"/>
    </source>
</evidence>
<keyword evidence="1" id="KW-1133">Transmembrane helix</keyword>
<dbReference type="EMBL" id="PNHE01000009">
    <property type="protein sequence ID" value="PMC58637.1"/>
    <property type="molecule type" value="Genomic_DNA"/>
</dbReference>